<dbReference type="Pfam" id="PF07978">
    <property type="entry name" value="NIPSNAP"/>
    <property type="match status" value="1"/>
</dbReference>
<gene>
    <name evidence="2" type="ORF">FHW16_001256</name>
</gene>
<evidence type="ECO:0000313" key="3">
    <source>
        <dbReference type="Proteomes" id="UP000549052"/>
    </source>
</evidence>
<dbReference type="InterPro" id="IPR012577">
    <property type="entry name" value="NIPSNAP"/>
</dbReference>
<proteinExistence type="predicted"/>
<dbReference type="InterPro" id="IPR011008">
    <property type="entry name" value="Dimeric_a/b-barrel"/>
</dbReference>
<dbReference type="RefSeq" id="WP_182548226.1">
    <property type="nucleotide sequence ID" value="NZ_JACGXN010000001.1"/>
</dbReference>
<organism evidence="2 3">
    <name type="scientific">Phyllobacterium myrsinacearum</name>
    <dbReference type="NCBI Taxonomy" id="28101"/>
    <lineage>
        <taxon>Bacteria</taxon>
        <taxon>Pseudomonadati</taxon>
        <taxon>Pseudomonadota</taxon>
        <taxon>Alphaproteobacteria</taxon>
        <taxon>Hyphomicrobiales</taxon>
        <taxon>Phyllobacteriaceae</taxon>
        <taxon>Phyllobacterium</taxon>
    </lineage>
</organism>
<feature type="domain" description="NIPSNAP" evidence="1">
    <location>
        <begin position="6"/>
        <end position="100"/>
    </location>
</feature>
<dbReference type="EMBL" id="JACGXN010000001">
    <property type="protein sequence ID" value="MBA8877574.1"/>
    <property type="molecule type" value="Genomic_DNA"/>
</dbReference>
<comment type="caution">
    <text evidence="2">The sequence shown here is derived from an EMBL/GenBank/DDBJ whole genome shotgun (WGS) entry which is preliminary data.</text>
</comment>
<name>A0A839EJ63_9HYPH</name>
<protein>
    <recommendedName>
        <fullName evidence="1">NIPSNAP domain-containing protein</fullName>
    </recommendedName>
</protein>
<dbReference type="Proteomes" id="UP000549052">
    <property type="component" value="Unassembled WGS sequence"/>
</dbReference>
<accession>A0A839EJ63</accession>
<reference evidence="2 3" key="1">
    <citation type="submission" date="2020-07" db="EMBL/GenBank/DDBJ databases">
        <title>Genomic Encyclopedia of Type Strains, Phase IV (KMG-V): Genome sequencing to study the core and pangenomes of soil and plant-associated prokaryotes.</title>
        <authorList>
            <person name="Whitman W."/>
        </authorList>
    </citation>
    <scope>NUCLEOTIDE SEQUENCE [LARGE SCALE GENOMIC DNA]</scope>
    <source>
        <strain evidence="2 3">AN3</strain>
    </source>
</reference>
<evidence type="ECO:0000313" key="2">
    <source>
        <dbReference type="EMBL" id="MBA8877574.1"/>
    </source>
</evidence>
<dbReference type="AlphaFoldDB" id="A0A839EJ63"/>
<sequence>MSITCIIKYEIDPYQKDAFEDYARNWNEAIPRCGADLIGYYAPHEGSATLAYGIYNIEDLAAYEVYRARLTADPLGRANYEFSRERKFIRREDRTFLRRVNGGPIK</sequence>
<dbReference type="SUPFAM" id="SSF54909">
    <property type="entry name" value="Dimeric alpha+beta barrel"/>
    <property type="match status" value="1"/>
</dbReference>
<evidence type="ECO:0000259" key="1">
    <source>
        <dbReference type="Pfam" id="PF07978"/>
    </source>
</evidence>
<keyword evidence="3" id="KW-1185">Reference proteome</keyword>